<dbReference type="Pfam" id="PF16079">
    <property type="entry name" value="Phage_holin_5_2"/>
    <property type="match status" value="1"/>
</dbReference>
<keyword evidence="1" id="KW-1133">Transmembrane helix</keyword>
<evidence type="ECO:0000313" key="3">
    <source>
        <dbReference type="Proteomes" id="UP000515960"/>
    </source>
</evidence>
<gene>
    <name evidence="2" type="ORF">H8790_10255</name>
</gene>
<keyword evidence="1" id="KW-0812">Transmembrane</keyword>
<name>A0A7G9B8K5_9FIRM</name>
<reference evidence="2 3" key="1">
    <citation type="submission" date="2020-08" db="EMBL/GenBank/DDBJ databases">
        <authorList>
            <person name="Liu C."/>
            <person name="Sun Q."/>
        </authorList>
    </citation>
    <scope>NUCLEOTIDE SEQUENCE [LARGE SCALE GENOMIC DNA]</scope>
    <source>
        <strain evidence="2 3">NSJ-62</strain>
    </source>
</reference>
<dbReference type="EMBL" id="CP060490">
    <property type="protein sequence ID" value="QNL45886.1"/>
    <property type="molecule type" value="Genomic_DNA"/>
</dbReference>
<feature type="transmembrane region" description="Helical" evidence="1">
    <location>
        <begin position="34"/>
        <end position="53"/>
    </location>
</feature>
<organism evidence="2 3">
    <name type="scientific">Oscillibacter hominis</name>
    <dbReference type="NCBI Taxonomy" id="2763056"/>
    <lineage>
        <taxon>Bacteria</taxon>
        <taxon>Bacillati</taxon>
        <taxon>Bacillota</taxon>
        <taxon>Clostridia</taxon>
        <taxon>Eubacteriales</taxon>
        <taxon>Oscillospiraceae</taxon>
        <taxon>Oscillibacter</taxon>
    </lineage>
</organism>
<accession>A0A7G9B8K5</accession>
<keyword evidence="1" id="KW-0472">Membrane</keyword>
<evidence type="ECO:0000256" key="1">
    <source>
        <dbReference type="SAM" id="Phobius"/>
    </source>
</evidence>
<feature type="transmembrane region" description="Helical" evidence="1">
    <location>
        <begin position="59"/>
        <end position="79"/>
    </location>
</feature>
<dbReference type="AlphaFoldDB" id="A0A7G9B8K5"/>
<sequence length="95" mass="9653">MDITSLGITGVAVITVICYLIGQAVKVTGLDNKYIPVIVGTTGGILGVTAMFLMPDFPAADYMTAVAVGIVSGLAATGIHQVAKQMGGGNRGDRQ</sequence>
<dbReference type="Proteomes" id="UP000515960">
    <property type="component" value="Chromosome"/>
</dbReference>
<dbReference type="KEGG" id="ohi:H8790_10255"/>
<evidence type="ECO:0000313" key="2">
    <source>
        <dbReference type="EMBL" id="QNL45886.1"/>
    </source>
</evidence>
<keyword evidence="3" id="KW-1185">Reference proteome</keyword>
<dbReference type="InterPro" id="IPR032111">
    <property type="entry name" value="Clostridium_phage_holin"/>
</dbReference>
<proteinExistence type="predicted"/>
<feature type="transmembrane region" description="Helical" evidence="1">
    <location>
        <begin position="6"/>
        <end position="22"/>
    </location>
</feature>
<protein>
    <submittedName>
        <fullName evidence="2">Phage holin family protein</fullName>
    </submittedName>
</protein>